<feature type="compositionally biased region" description="Polar residues" evidence="1">
    <location>
        <begin position="48"/>
        <end position="59"/>
    </location>
</feature>
<feature type="compositionally biased region" description="Low complexity" evidence="1">
    <location>
        <begin position="134"/>
        <end position="156"/>
    </location>
</feature>
<proteinExistence type="predicted"/>
<sequence>MTEVSGSLTVTFNVKNAGDLQRILDICKEFDGSFNGSFAQPMPHEPQIRQQQPNPSPSISKEETYDRIIKLLKSTFPRDGFAMRDAATLVAEKLHYQRTTVRNAITWARNKGELLKQGHGYYFRDFIQQQVAAKIQEQQQSPPPAANSSNDNAAADGNFPVLPIGESS</sequence>
<dbReference type="Proteomes" id="UP000008037">
    <property type="component" value="Chromosome"/>
</dbReference>
<feature type="region of interest" description="Disordered" evidence="1">
    <location>
        <begin position="38"/>
        <end position="61"/>
    </location>
</feature>
<dbReference type="KEGG" id="nga:Ngar_c17120"/>
<gene>
    <name evidence="2" type="ordered locus">Ngar_c17120</name>
</gene>
<dbReference type="InParanoid" id="K0IFQ2"/>
<dbReference type="STRING" id="1237085.Ngar_c17120"/>
<dbReference type="BioCyc" id="CNIT1237085:G1324-1710-MONOMER"/>
<evidence type="ECO:0000313" key="2">
    <source>
        <dbReference type="EMBL" id="AFU58645.1"/>
    </source>
</evidence>
<evidence type="ECO:0000256" key="1">
    <source>
        <dbReference type="SAM" id="MobiDB-lite"/>
    </source>
</evidence>
<dbReference type="RefSeq" id="WP_015019182.1">
    <property type="nucleotide sequence ID" value="NC_018719.1"/>
</dbReference>
<dbReference type="GeneID" id="13795575"/>
<accession>K0IFQ2</accession>
<evidence type="ECO:0000313" key="3">
    <source>
        <dbReference type="Proteomes" id="UP000008037"/>
    </source>
</evidence>
<organism evidence="2 3">
    <name type="scientific">Nitrososphaera gargensis (strain Ga9.2)</name>
    <dbReference type="NCBI Taxonomy" id="1237085"/>
    <lineage>
        <taxon>Archaea</taxon>
        <taxon>Nitrososphaerota</taxon>
        <taxon>Nitrososphaeria</taxon>
        <taxon>Nitrososphaerales</taxon>
        <taxon>Nitrososphaeraceae</taxon>
        <taxon>Nitrososphaera</taxon>
    </lineage>
</organism>
<dbReference type="HOGENOM" id="CLU_1582944_0_0_2"/>
<name>K0IFQ2_NITGG</name>
<protein>
    <submittedName>
        <fullName evidence="2">Uncharacterized protein</fullName>
    </submittedName>
</protein>
<reference evidence="2 3" key="1">
    <citation type="journal article" date="2012" name="Environ. Microbiol.">
        <title>The genome of the ammonia-oxidizing Candidatus Nitrososphaera gargensis: insights into metabolic versatility and environmental adaptations.</title>
        <authorList>
            <person name="Spang A."/>
            <person name="Poehlein A."/>
            <person name="Offre P."/>
            <person name="Zumbragel S."/>
            <person name="Haider S."/>
            <person name="Rychlik N."/>
            <person name="Nowka B."/>
            <person name="Schmeisser C."/>
            <person name="Lebedeva E.V."/>
            <person name="Rattei T."/>
            <person name="Bohm C."/>
            <person name="Schmid M."/>
            <person name="Galushko A."/>
            <person name="Hatzenpichler R."/>
            <person name="Weinmaier T."/>
            <person name="Daniel R."/>
            <person name="Schleper C."/>
            <person name="Spieck E."/>
            <person name="Streit W."/>
            <person name="Wagner M."/>
        </authorList>
    </citation>
    <scope>NUCLEOTIDE SEQUENCE [LARGE SCALE GENOMIC DNA]</scope>
    <source>
        <strain evidence="3">Ga9.2</strain>
    </source>
</reference>
<feature type="region of interest" description="Disordered" evidence="1">
    <location>
        <begin position="134"/>
        <end position="168"/>
    </location>
</feature>
<keyword evidence="3" id="KW-1185">Reference proteome</keyword>
<dbReference type="AlphaFoldDB" id="K0IFQ2"/>
<dbReference type="EMBL" id="CP002408">
    <property type="protein sequence ID" value="AFU58645.1"/>
    <property type="molecule type" value="Genomic_DNA"/>
</dbReference>